<reference evidence="1" key="1">
    <citation type="submission" date="2019-12" db="EMBL/GenBank/DDBJ databases">
        <title>Clostridiaceae gen. nov. sp. nov., isolated from sediment in Xinjiang, China.</title>
        <authorList>
            <person name="Zhang R."/>
        </authorList>
    </citation>
    <scope>NUCLEOTIDE SEQUENCE</scope>
    <source>
        <strain evidence="1">D2Q-11</strain>
    </source>
</reference>
<dbReference type="RefSeq" id="WP_203367577.1">
    <property type="nucleotide sequence ID" value="NZ_WSFT01000053.1"/>
</dbReference>
<dbReference type="AlphaFoldDB" id="A0A942UX10"/>
<comment type="caution">
    <text evidence="1">The sequence shown here is derived from an EMBL/GenBank/DDBJ whole genome shotgun (WGS) entry which is preliminary data.</text>
</comment>
<name>A0A942UX10_9FIRM</name>
<keyword evidence="2" id="KW-1185">Reference proteome</keyword>
<sequence length="74" mass="8893">MGQLAIRIQQLTDELNRIVKYIDKKDDDDDNEMLFRAIFILEDIRKFIMGNPVVRYDVKNNQPFLLFPDGRKEY</sequence>
<dbReference type="EMBL" id="WSFT01000053">
    <property type="protein sequence ID" value="MBS4539655.1"/>
    <property type="molecule type" value="Genomic_DNA"/>
</dbReference>
<proteinExistence type="predicted"/>
<accession>A0A942UX10</accession>
<evidence type="ECO:0000313" key="1">
    <source>
        <dbReference type="EMBL" id="MBS4539655.1"/>
    </source>
</evidence>
<evidence type="ECO:0000313" key="2">
    <source>
        <dbReference type="Proteomes" id="UP000724672"/>
    </source>
</evidence>
<protein>
    <submittedName>
        <fullName evidence="1">Uncharacterized protein</fullName>
    </submittedName>
</protein>
<organism evidence="1 2">
    <name type="scientific">Anaeromonas frigoriresistens</name>
    <dbReference type="NCBI Taxonomy" id="2683708"/>
    <lineage>
        <taxon>Bacteria</taxon>
        <taxon>Bacillati</taxon>
        <taxon>Bacillota</taxon>
        <taxon>Tissierellia</taxon>
        <taxon>Tissierellales</taxon>
        <taxon>Thermohalobacteraceae</taxon>
        <taxon>Anaeromonas</taxon>
    </lineage>
</organism>
<gene>
    <name evidence="1" type="ORF">GOQ27_14365</name>
</gene>
<dbReference type="Proteomes" id="UP000724672">
    <property type="component" value="Unassembled WGS sequence"/>
</dbReference>